<dbReference type="Pfam" id="PF04286">
    <property type="entry name" value="DUF445"/>
    <property type="match status" value="1"/>
</dbReference>
<name>A0ABS9GTJ6_9BACL</name>
<evidence type="ECO:0000313" key="7">
    <source>
        <dbReference type="EMBL" id="MCF6136153.1"/>
    </source>
</evidence>
<reference evidence="7 8" key="1">
    <citation type="submission" date="2022-01" db="EMBL/GenBank/DDBJ databases">
        <title>Alkalihalobacillus sp. EGI L200015, a novel bacterium isolated from a salt lake sediment.</title>
        <authorList>
            <person name="Gao L."/>
            <person name="Fang B.-Z."/>
            <person name="Li W.-J."/>
        </authorList>
    </citation>
    <scope>NUCLEOTIDE SEQUENCE [LARGE SCALE GENOMIC DNA]</scope>
    <source>
        <strain evidence="7 8">KCTC 12718</strain>
    </source>
</reference>
<accession>A0ABS9GTJ6</accession>
<evidence type="ECO:0000256" key="2">
    <source>
        <dbReference type="ARBA" id="ARBA00008053"/>
    </source>
</evidence>
<evidence type="ECO:0000256" key="5">
    <source>
        <dbReference type="ARBA" id="ARBA00023136"/>
    </source>
</evidence>
<feature type="transmembrane region" description="Helical" evidence="6">
    <location>
        <begin position="356"/>
        <end position="378"/>
    </location>
</feature>
<keyword evidence="8" id="KW-1185">Reference proteome</keyword>
<organism evidence="7 8">
    <name type="scientific">Pseudalkalibacillus berkeleyi</name>
    <dbReference type="NCBI Taxonomy" id="1069813"/>
    <lineage>
        <taxon>Bacteria</taxon>
        <taxon>Bacillati</taxon>
        <taxon>Bacillota</taxon>
        <taxon>Bacilli</taxon>
        <taxon>Bacillales</taxon>
        <taxon>Fictibacillaceae</taxon>
        <taxon>Pseudalkalibacillus</taxon>
    </lineage>
</organism>
<gene>
    <name evidence="7" type="ORF">L2716_00335</name>
</gene>
<feature type="transmembrane region" description="Helical" evidence="6">
    <location>
        <begin position="6"/>
        <end position="30"/>
    </location>
</feature>
<comment type="similarity">
    <text evidence="2">Belongs to the UPF0754 family.</text>
</comment>
<dbReference type="PIRSF" id="PIRSF032178">
    <property type="entry name" value="UCP032178"/>
    <property type="match status" value="1"/>
</dbReference>
<dbReference type="PANTHER" id="PTHR35791">
    <property type="entry name" value="UPF0754 MEMBRANE PROTEIN YHEB"/>
    <property type="match status" value="1"/>
</dbReference>
<comment type="caution">
    <text evidence="7">The sequence shown here is derived from an EMBL/GenBank/DDBJ whole genome shotgun (WGS) entry which is preliminary data.</text>
</comment>
<evidence type="ECO:0000256" key="4">
    <source>
        <dbReference type="ARBA" id="ARBA00022989"/>
    </source>
</evidence>
<dbReference type="EMBL" id="JAKIJS010000001">
    <property type="protein sequence ID" value="MCF6136153.1"/>
    <property type="molecule type" value="Genomic_DNA"/>
</dbReference>
<keyword evidence="4 6" id="KW-1133">Transmembrane helix</keyword>
<dbReference type="RefSeq" id="WP_236330372.1">
    <property type="nucleotide sequence ID" value="NZ_JAKIJS010000001.1"/>
</dbReference>
<keyword evidence="5 6" id="KW-0472">Membrane</keyword>
<dbReference type="Proteomes" id="UP001649381">
    <property type="component" value="Unassembled WGS sequence"/>
</dbReference>
<dbReference type="InterPro" id="IPR007383">
    <property type="entry name" value="DUF445"/>
</dbReference>
<evidence type="ECO:0000313" key="8">
    <source>
        <dbReference type="Proteomes" id="UP001649381"/>
    </source>
</evidence>
<evidence type="ECO:0000256" key="1">
    <source>
        <dbReference type="ARBA" id="ARBA00004308"/>
    </source>
</evidence>
<sequence length="379" mass="43448">MQLFWMMAMMIVIGAAIGGFTNSLAIKMLFRPYNAIMIGKFKLPFTPGLIPKRREELAVQLGQMTVNHLITKEGLQQKLQQSEFKNELVTWAQGELKKQLEQDCTLNDLGAFFLKQEDLDVRVEGQLKTYLNQKISEKITAVEAKPLNEVVPEAFINNVEAYIPKTTDFIQSRLIAFVRSPEGKQQLKYLVDDFLADRGMLGNMINMFLGNESLIDKVQSELVKLLQRDTVSAMLERVLKQEWNELKEKPASDIIDFLKLKSGQDYVIDYLVRQVDMKSIFNTPVRDLIAQHIPYLEEDLIPHVTDHALNWVGNNVEQIMEKMQLSELVRQQVQTFSVQRLEEMVLSISRRELKMITYLGALLGGGIGFIQGLLVYFLT</sequence>
<dbReference type="PANTHER" id="PTHR35791:SF1">
    <property type="entry name" value="UPF0754 MEMBRANE PROTEIN YHEB"/>
    <property type="match status" value="1"/>
</dbReference>
<evidence type="ECO:0000256" key="6">
    <source>
        <dbReference type="SAM" id="Phobius"/>
    </source>
</evidence>
<dbReference type="InterPro" id="IPR016991">
    <property type="entry name" value="UCP032178"/>
</dbReference>
<comment type="subcellular location">
    <subcellularLocation>
        <location evidence="1">Endomembrane system</location>
    </subcellularLocation>
</comment>
<protein>
    <submittedName>
        <fullName evidence="7">DUF445 family protein</fullName>
    </submittedName>
</protein>
<evidence type="ECO:0000256" key="3">
    <source>
        <dbReference type="ARBA" id="ARBA00022692"/>
    </source>
</evidence>
<keyword evidence="3 6" id="KW-0812">Transmembrane</keyword>
<proteinExistence type="inferred from homology"/>